<evidence type="ECO:0000256" key="8">
    <source>
        <dbReference type="ARBA" id="ARBA00022918"/>
    </source>
</evidence>
<evidence type="ECO:0000259" key="10">
    <source>
        <dbReference type="PROSITE" id="PS50878"/>
    </source>
</evidence>
<dbReference type="Gene3D" id="2.40.70.10">
    <property type="entry name" value="Acid Proteases"/>
    <property type="match status" value="1"/>
</dbReference>
<evidence type="ECO:0000256" key="7">
    <source>
        <dbReference type="ARBA" id="ARBA00022801"/>
    </source>
</evidence>
<keyword evidence="7" id="KW-0378">Hydrolase</keyword>
<dbReference type="OrthoDB" id="6432602at2759"/>
<dbReference type="AlphaFoldDB" id="A0A4Y2EWB4"/>
<keyword evidence="12" id="KW-1185">Reference proteome</keyword>
<dbReference type="GO" id="GO:0008233">
    <property type="term" value="F:peptidase activity"/>
    <property type="evidence" value="ECO:0007669"/>
    <property type="project" value="UniProtKB-KW"/>
</dbReference>
<dbReference type="Pfam" id="PF00078">
    <property type="entry name" value="RVT_1"/>
    <property type="match status" value="1"/>
</dbReference>
<name>A0A4Y2EWB4_ARAVE</name>
<evidence type="ECO:0000256" key="5">
    <source>
        <dbReference type="ARBA" id="ARBA00022722"/>
    </source>
</evidence>
<dbReference type="Proteomes" id="UP000499080">
    <property type="component" value="Unassembled WGS sequence"/>
</dbReference>
<dbReference type="InterPro" id="IPR050951">
    <property type="entry name" value="Retrovirus_Pol_polyprotein"/>
</dbReference>
<dbReference type="PANTHER" id="PTHR37984">
    <property type="entry name" value="PROTEIN CBG26694"/>
    <property type="match status" value="1"/>
</dbReference>
<evidence type="ECO:0000256" key="6">
    <source>
        <dbReference type="ARBA" id="ARBA00022759"/>
    </source>
</evidence>
<gene>
    <name evidence="11" type="primary">TY3B-I_51</name>
    <name evidence="11" type="ORF">AVEN_216516_1</name>
</gene>
<dbReference type="GO" id="GO:0006508">
    <property type="term" value="P:proteolysis"/>
    <property type="evidence" value="ECO:0007669"/>
    <property type="project" value="UniProtKB-KW"/>
</dbReference>
<evidence type="ECO:0000256" key="3">
    <source>
        <dbReference type="ARBA" id="ARBA00022679"/>
    </source>
</evidence>
<feature type="domain" description="Reverse transcriptase" evidence="10">
    <location>
        <begin position="555"/>
        <end position="734"/>
    </location>
</feature>
<dbReference type="PROSITE" id="PS50878">
    <property type="entry name" value="RT_POL"/>
    <property type="match status" value="1"/>
</dbReference>
<sequence length="1097" mass="125942">MAYLSKGKKIDLFNLASELRIDVTSNDKIIDLHDKITKSTFFKDNEQFVKDTFNNIVDERKKLEEAEVKKVETEKQRLAEERAFELEKLRLQNHNSTAITANASPIDTNPTRFDLKTVLPTFNPDTDDMALFLTIFERQMKFLSVSTDYWVSYLIGVLPSVIGQLIAREPEEMFKNYTHVRTILLQRFKIRFRILFSQKRDHSTWKDFLFELRTYFEGWLSELEISSFDKLKELIIADQIKKKCPPEYKNHYLDIWETLNDPVTLAEKLNLYENIKSPYQKVIKNPKSQEWYKPKFPRNAGSQNLKNSQFTKFEKTDSSSTHKNTISNSSNILSRNVDNSVYCYGCGYPGFIKSKCPKCSPKKDGAHVSAIQVFTCFTLPVALLDIEVYEATGTKRGQKFIEIDLAVCLADGQQSTSTVLKTTVPITVHGRTFRTDLIFLPHAKGNRTLLGVDFLRQSGIVMDMHNNFWYFGDKPNCRVPFAKDIPLPTNNNPVKINRSSCPTNSITSDDPVQRNPVVPETNNLCLRDHPPVASIPYRLSPKKKELLRAEIDKLLANDVIEECESPFAAPVVLVPKPNGDIRLCIDYRKLNAITVPDKYPLPLMDTLLHDAKSTAFMSTLDLKTGYHQIEVNPDDKDKTAFVCPFGMFRYKRMPFGLKNAPANFQRLMDQFRNGLPTVNILVYLDDIVLLSETFEQHIQDLKMVFDRLRKFKLCVNREKCKFACARVKYLGLCITPKRIEVDQDKVAAIQNIPCPRNVKQLQSFLQTCSWYMEFIPNFSDIARPLSNLTKKNIVWKWSEQEQQAFQTLKQRLVTPPVLRQVDPTKPFIILTDASGYALGAVLLQGDSPANERPIEYASRLLRSAEKNYSTTEREALDVVWALDKFRGYIEGADITVASDHRPLKWLMTLSSPTGRLARWALQIQTYNLKIDYFPGKCNVVADMLSRPECSDKQTVVIDVPSRTAGELRTEQLKDLELKKIIDCFEDINKSVDFANWTERGYVLNQGVLYRYSPHSEVEEAQLVVPSHEREKILKLHHDAPTASHYGADGTFSRISSRYYWTGMRKYIADYVKNCAECIRYKATNQKPAGLLQTPVPA</sequence>
<reference evidence="11 12" key="1">
    <citation type="journal article" date="2019" name="Sci. Rep.">
        <title>Orb-weaving spider Araneus ventricosus genome elucidates the spidroin gene catalogue.</title>
        <authorList>
            <person name="Kono N."/>
            <person name="Nakamura H."/>
            <person name="Ohtoshi R."/>
            <person name="Moran D.A.P."/>
            <person name="Shinohara A."/>
            <person name="Yoshida Y."/>
            <person name="Fujiwara M."/>
            <person name="Mori M."/>
            <person name="Tomita M."/>
            <person name="Arakawa K."/>
        </authorList>
    </citation>
    <scope>NUCLEOTIDE SEQUENCE [LARGE SCALE GENOMIC DNA]</scope>
</reference>
<dbReference type="FunFam" id="3.10.20.370:FF:000001">
    <property type="entry name" value="Retrovirus-related Pol polyprotein from transposon 17.6-like protein"/>
    <property type="match status" value="1"/>
</dbReference>
<dbReference type="Gene3D" id="3.10.10.10">
    <property type="entry name" value="HIV Type 1 Reverse Transcriptase, subunit A, domain 1"/>
    <property type="match status" value="1"/>
</dbReference>
<evidence type="ECO:0000256" key="1">
    <source>
        <dbReference type="ARBA" id="ARBA00012493"/>
    </source>
</evidence>
<keyword evidence="5" id="KW-0540">Nuclease</keyword>
<dbReference type="FunFam" id="3.30.70.270:FF:000020">
    <property type="entry name" value="Transposon Tf2-6 polyprotein-like Protein"/>
    <property type="match status" value="1"/>
</dbReference>
<evidence type="ECO:0000313" key="12">
    <source>
        <dbReference type="Proteomes" id="UP000499080"/>
    </source>
</evidence>
<dbReference type="EC" id="2.7.7.49" evidence="1"/>
<dbReference type="Gene3D" id="3.30.70.270">
    <property type="match status" value="2"/>
</dbReference>
<dbReference type="FunFam" id="1.10.340.70:FF:000001">
    <property type="entry name" value="Retrovirus-related Pol polyprotein from transposon gypsy-like Protein"/>
    <property type="match status" value="1"/>
</dbReference>
<evidence type="ECO:0000256" key="2">
    <source>
        <dbReference type="ARBA" id="ARBA00022670"/>
    </source>
</evidence>
<dbReference type="CDD" id="cd01647">
    <property type="entry name" value="RT_LTR"/>
    <property type="match status" value="1"/>
</dbReference>
<keyword evidence="9" id="KW-0175">Coiled coil</keyword>
<dbReference type="PANTHER" id="PTHR37984:SF5">
    <property type="entry name" value="PROTEIN NYNRIN-LIKE"/>
    <property type="match status" value="1"/>
</dbReference>
<dbReference type="InterPro" id="IPR041588">
    <property type="entry name" value="Integrase_H2C2"/>
</dbReference>
<dbReference type="Pfam" id="PF17921">
    <property type="entry name" value="Integrase_H2C2"/>
    <property type="match status" value="1"/>
</dbReference>
<dbReference type="FunFam" id="3.10.10.10:FF:000007">
    <property type="entry name" value="Retrovirus-related Pol polyprotein from transposon 17.6-like Protein"/>
    <property type="match status" value="1"/>
</dbReference>
<dbReference type="InterPro" id="IPR043502">
    <property type="entry name" value="DNA/RNA_pol_sf"/>
</dbReference>
<dbReference type="Gene3D" id="1.10.340.70">
    <property type="match status" value="1"/>
</dbReference>
<accession>A0A4Y2EWB4</accession>
<dbReference type="Gene3D" id="3.10.20.370">
    <property type="match status" value="1"/>
</dbReference>
<dbReference type="CDD" id="cd09274">
    <property type="entry name" value="RNase_HI_RT_Ty3"/>
    <property type="match status" value="1"/>
</dbReference>
<keyword evidence="4" id="KW-0548">Nucleotidyltransferase</keyword>
<dbReference type="EMBL" id="BGPR01000718">
    <property type="protein sequence ID" value="GBM32807.1"/>
    <property type="molecule type" value="Genomic_DNA"/>
</dbReference>
<evidence type="ECO:0000313" key="11">
    <source>
        <dbReference type="EMBL" id="GBM32807.1"/>
    </source>
</evidence>
<dbReference type="Pfam" id="PF17917">
    <property type="entry name" value="RT_RNaseH"/>
    <property type="match status" value="1"/>
</dbReference>
<proteinExistence type="predicted"/>
<keyword evidence="6" id="KW-0255">Endonuclease</keyword>
<keyword evidence="2" id="KW-0645">Protease</keyword>
<organism evidence="11 12">
    <name type="scientific">Araneus ventricosus</name>
    <name type="common">Orbweaver spider</name>
    <name type="synonym">Epeira ventricosa</name>
    <dbReference type="NCBI Taxonomy" id="182803"/>
    <lineage>
        <taxon>Eukaryota</taxon>
        <taxon>Metazoa</taxon>
        <taxon>Ecdysozoa</taxon>
        <taxon>Arthropoda</taxon>
        <taxon>Chelicerata</taxon>
        <taxon>Arachnida</taxon>
        <taxon>Araneae</taxon>
        <taxon>Araneomorphae</taxon>
        <taxon>Entelegynae</taxon>
        <taxon>Araneoidea</taxon>
        <taxon>Araneidae</taxon>
        <taxon>Araneus</taxon>
    </lineage>
</organism>
<dbReference type="InterPro" id="IPR021109">
    <property type="entry name" value="Peptidase_aspartic_dom_sf"/>
</dbReference>
<dbReference type="SUPFAM" id="SSF47353">
    <property type="entry name" value="Retrovirus capsid dimerization domain-like"/>
    <property type="match status" value="1"/>
</dbReference>
<dbReference type="InterPro" id="IPR043128">
    <property type="entry name" value="Rev_trsase/Diguanyl_cyclase"/>
</dbReference>
<evidence type="ECO:0000256" key="9">
    <source>
        <dbReference type="SAM" id="Coils"/>
    </source>
</evidence>
<protein>
    <recommendedName>
        <fullName evidence="1">RNA-directed DNA polymerase</fullName>
        <ecNumber evidence="1">2.7.7.49</ecNumber>
    </recommendedName>
</protein>
<dbReference type="SUPFAM" id="SSF56672">
    <property type="entry name" value="DNA/RNA polymerases"/>
    <property type="match status" value="1"/>
</dbReference>
<dbReference type="InterPro" id="IPR041373">
    <property type="entry name" value="RT_RNaseH"/>
</dbReference>
<keyword evidence="3" id="KW-0808">Transferase</keyword>
<comment type="caution">
    <text evidence="11">The sequence shown here is derived from an EMBL/GenBank/DDBJ whole genome shotgun (WGS) entry which is preliminary data.</text>
</comment>
<dbReference type="GO" id="GO:0004519">
    <property type="term" value="F:endonuclease activity"/>
    <property type="evidence" value="ECO:0007669"/>
    <property type="project" value="UniProtKB-KW"/>
</dbReference>
<feature type="coiled-coil region" evidence="9">
    <location>
        <begin position="49"/>
        <end position="88"/>
    </location>
</feature>
<evidence type="ECO:0000256" key="4">
    <source>
        <dbReference type="ARBA" id="ARBA00022695"/>
    </source>
</evidence>
<dbReference type="GO" id="GO:0003964">
    <property type="term" value="F:RNA-directed DNA polymerase activity"/>
    <property type="evidence" value="ECO:0007669"/>
    <property type="project" value="UniProtKB-KW"/>
</dbReference>
<dbReference type="InterPro" id="IPR000477">
    <property type="entry name" value="RT_dom"/>
</dbReference>
<keyword evidence="8" id="KW-0695">RNA-directed DNA polymerase</keyword>